<dbReference type="EMBL" id="CAJNOI010000253">
    <property type="protein sequence ID" value="CAF1211035.1"/>
    <property type="molecule type" value="Genomic_DNA"/>
</dbReference>
<protein>
    <recommendedName>
        <fullName evidence="3">Peptidase S9 prolyl oligopeptidase catalytic domain-containing protein</fullName>
    </recommendedName>
</protein>
<proteinExistence type="predicted"/>
<dbReference type="SUPFAM" id="SSF53474">
    <property type="entry name" value="alpha/beta-Hydrolases"/>
    <property type="match status" value="1"/>
</dbReference>
<gene>
    <name evidence="4" type="ORF">BJG266_LOCUS27441</name>
    <name evidence="5" type="ORF">QVE165_LOCUS37109</name>
</gene>
<name>A0A814X3Z2_9BILA</name>
<sequence length="139" mass="16422">MLYSPGIHTRTLTSALEQYPYIDGHPEVTHRFQALINHERTFDLREMAYAIEELWFNEHDSGGFTQYKNPEAFEKFDPIHHIANCSQRMLVIQGERDYCVPDTQSIRAFTALQRRGNPSRMLYFRNENDWILNPFNALV</sequence>
<dbReference type="PANTHER" id="PTHR42776">
    <property type="entry name" value="SERINE PEPTIDASE S9 FAMILY MEMBER"/>
    <property type="match status" value="1"/>
</dbReference>
<evidence type="ECO:0000313" key="4">
    <source>
        <dbReference type="EMBL" id="CAF1211035.1"/>
    </source>
</evidence>
<accession>A0A814X3Z2</accession>
<dbReference type="Proteomes" id="UP000663832">
    <property type="component" value="Unassembled WGS sequence"/>
</dbReference>
<evidence type="ECO:0000256" key="2">
    <source>
        <dbReference type="ARBA" id="ARBA00022801"/>
    </source>
</evidence>
<dbReference type="Pfam" id="PF00326">
    <property type="entry name" value="Peptidase_S9"/>
    <property type="match status" value="1"/>
</dbReference>
<evidence type="ECO:0000313" key="5">
    <source>
        <dbReference type="EMBL" id="CAF1405793.1"/>
    </source>
</evidence>
<dbReference type="OrthoDB" id="416344at2759"/>
<dbReference type="GO" id="GO:0006508">
    <property type="term" value="P:proteolysis"/>
    <property type="evidence" value="ECO:0007669"/>
    <property type="project" value="InterPro"/>
</dbReference>
<evidence type="ECO:0000256" key="1">
    <source>
        <dbReference type="ARBA" id="ARBA00022729"/>
    </source>
</evidence>
<dbReference type="InterPro" id="IPR001375">
    <property type="entry name" value="Peptidase_S9_cat"/>
</dbReference>
<organism evidence="4 7">
    <name type="scientific">Adineta steineri</name>
    <dbReference type="NCBI Taxonomy" id="433720"/>
    <lineage>
        <taxon>Eukaryota</taxon>
        <taxon>Metazoa</taxon>
        <taxon>Spiralia</taxon>
        <taxon>Gnathifera</taxon>
        <taxon>Rotifera</taxon>
        <taxon>Eurotatoria</taxon>
        <taxon>Bdelloidea</taxon>
        <taxon>Adinetida</taxon>
        <taxon>Adinetidae</taxon>
        <taxon>Adineta</taxon>
    </lineage>
</organism>
<comment type="caution">
    <text evidence="4">The sequence shown here is derived from an EMBL/GenBank/DDBJ whole genome shotgun (WGS) entry which is preliminary data.</text>
</comment>
<keyword evidence="2" id="KW-0378">Hydrolase</keyword>
<keyword evidence="1" id="KW-0732">Signal</keyword>
<dbReference type="Gene3D" id="3.40.50.1820">
    <property type="entry name" value="alpha/beta hydrolase"/>
    <property type="match status" value="1"/>
</dbReference>
<dbReference type="InterPro" id="IPR029058">
    <property type="entry name" value="AB_hydrolase_fold"/>
</dbReference>
<evidence type="ECO:0000259" key="3">
    <source>
        <dbReference type="Pfam" id="PF00326"/>
    </source>
</evidence>
<dbReference type="GO" id="GO:0004252">
    <property type="term" value="F:serine-type endopeptidase activity"/>
    <property type="evidence" value="ECO:0007669"/>
    <property type="project" value="TreeGrafter"/>
</dbReference>
<dbReference type="Proteomes" id="UP000663877">
    <property type="component" value="Unassembled WGS sequence"/>
</dbReference>
<dbReference type="PANTHER" id="PTHR42776:SF13">
    <property type="entry name" value="DIPEPTIDYL-PEPTIDASE 5"/>
    <property type="match status" value="1"/>
</dbReference>
<dbReference type="AlphaFoldDB" id="A0A814X3Z2"/>
<dbReference type="EMBL" id="CAJNOM010000381">
    <property type="protein sequence ID" value="CAF1405793.1"/>
    <property type="molecule type" value="Genomic_DNA"/>
</dbReference>
<reference evidence="4" key="1">
    <citation type="submission" date="2021-02" db="EMBL/GenBank/DDBJ databases">
        <authorList>
            <person name="Nowell W R."/>
        </authorList>
    </citation>
    <scope>NUCLEOTIDE SEQUENCE</scope>
</reference>
<evidence type="ECO:0000313" key="7">
    <source>
        <dbReference type="Proteomes" id="UP000663877"/>
    </source>
</evidence>
<keyword evidence="6" id="KW-1185">Reference proteome</keyword>
<evidence type="ECO:0000313" key="6">
    <source>
        <dbReference type="Proteomes" id="UP000663832"/>
    </source>
</evidence>
<feature type="domain" description="Peptidase S9 prolyl oligopeptidase catalytic" evidence="3">
    <location>
        <begin position="29"/>
        <end position="134"/>
    </location>
</feature>